<name>A0A4R2JK45_9PSEU</name>
<evidence type="ECO:0000256" key="1">
    <source>
        <dbReference type="SAM" id="MobiDB-lite"/>
    </source>
</evidence>
<dbReference type="Proteomes" id="UP000295680">
    <property type="component" value="Unassembled WGS sequence"/>
</dbReference>
<keyword evidence="3" id="KW-1185">Reference proteome</keyword>
<protein>
    <submittedName>
        <fullName evidence="2">SPP1 Gp6-like portal protein</fullName>
    </submittedName>
</protein>
<evidence type="ECO:0000313" key="2">
    <source>
        <dbReference type="EMBL" id="TCO56899.1"/>
    </source>
</evidence>
<proteinExistence type="predicted"/>
<dbReference type="EMBL" id="SLWS01000006">
    <property type="protein sequence ID" value="TCO56899.1"/>
    <property type="molecule type" value="Genomic_DNA"/>
</dbReference>
<dbReference type="InterPro" id="IPR021145">
    <property type="entry name" value="Portal_protein_SPP1_Gp6-like"/>
</dbReference>
<comment type="caution">
    <text evidence="2">The sequence shown here is derived from an EMBL/GenBank/DDBJ whole genome shotgun (WGS) entry which is preliminary data.</text>
</comment>
<feature type="region of interest" description="Disordered" evidence="1">
    <location>
        <begin position="453"/>
        <end position="474"/>
    </location>
</feature>
<dbReference type="AlphaFoldDB" id="A0A4R2JK45"/>
<evidence type="ECO:0000313" key="3">
    <source>
        <dbReference type="Proteomes" id="UP000295680"/>
    </source>
</evidence>
<dbReference type="Pfam" id="PF05133">
    <property type="entry name" value="SPP1_portal"/>
    <property type="match status" value="1"/>
</dbReference>
<sequence>MTTPTRLLDHVQQLVADFGSAQTGLADNVLYYEAQKRPTSIGVSTPPEMRDLLAQIGWCRVYLDSLEERLDIEGFRMAGQPKADTRLWEWWQSNRLDEVSSYAHTEALIHGRAYIVVSAPDPDDPLADASVPVIQVESPSTMWADIDYRTHRVKRAVRVIKGDSPFGPPVPDYVTIYLPDSTTGLLQGGAYGWTVDFHVDHNLGVVPVVPLLNRSRLTERYGRSEITPELRSVTDAAARTMMNMQATAELMAVPQRLLFGIKPDEIADDPKDKRKVFEAYIARILAFEDPEGKAQQFTAAELRNFTEVMQELAKQAATYTGLPPQYLAFASDNPASAEAIRSSESRLVKKAERKQRIFGGPWEQAMRIALLVMDGTIPRDARRMEVLWRDPATPTFAAKADAVVKLATASTPDGRPIIPVERARIDLGYSAEERRQMETWDKDNPVTQLAALTRPAAPRFSDTPNDDQPVPEAA</sequence>
<accession>A0A4R2JK45</accession>
<organism evidence="2 3">
    <name type="scientific">Actinocrispum wychmicini</name>
    <dbReference type="NCBI Taxonomy" id="1213861"/>
    <lineage>
        <taxon>Bacteria</taxon>
        <taxon>Bacillati</taxon>
        <taxon>Actinomycetota</taxon>
        <taxon>Actinomycetes</taxon>
        <taxon>Pseudonocardiales</taxon>
        <taxon>Pseudonocardiaceae</taxon>
        <taxon>Actinocrispum</taxon>
    </lineage>
</organism>
<dbReference type="RefSeq" id="WP_165960639.1">
    <property type="nucleotide sequence ID" value="NZ_SLWS01000006.1"/>
</dbReference>
<gene>
    <name evidence="2" type="ORF">EV192_106374</name>
</gene>
<reference evidence="2 3" key="1">
    <citation type="submission" date="2019-03" db="EMBL/GenBank/DDBJ databases">
        <title>Genomic Encyclopedia of Type Strains, Phase IV (KMG-IV): sequencing the most valuable type-strain genomes for metagenomic binning, comparative biology and taxonomic classification.</title>
        <authorList>
            <person name="Goeker M."/>
        </authorList>
    </citation>
    <scope>NUCLEOTIDE SEQUENCE [LARGE SCALE GENOMIC DNA]</scope>
    <source>
        <strain evidence="2 3">DSM 45934</strain>
    </source>
</reference>